<keyword evidence="6" id="KW-0677">Repeat</keyword>
<dbReference type="OrthoDB" id="69842at2759"/>
<keyword evidence="2" id="KW-0597">Phosphoprotein</keyword>
<organism evidence="14 17">
    <name type="scientific">Medicago truncatula</name>
    <name type="common">Barrel medic</name>
    <name type="synonym">Medicago tribuloides</name>
    <dbReference type="NCBI Taxonomy" id="3880"/>
    <lineage>
        <taxon>Eukaryota</taxon>
        <taxon>Viridiplantae</taxon>
        <taxon>Streptophyta</taxon>
        <taxon>Embryophyta</taxon>
        <taxon>Tracheophyta</taxon>
        <taxon>Spermatophyta</taxon>
        <taxon>Magnoliopsida</taxon>
        <taxon>eudicotyledons</taxon>
        <taxon>Gunneridae</taxon>
        <taxon>Pentapetalae</taxon>
        <taxon>rosids</taxon>
        <taxon>fabids</taxon>
        <taxon>Fabales</taxon>
        <taxon>Fabaceae</taxon>
        <taxon>Papilionoideae</taxon>
        <taxon>50 kb inversion clade</taxon>
        <taxon>NPAAA clade</taxon>
        <taxon>Hologalegina</taxon>
        <taxon>IRL clade</taxon>
        <taxon>Trifolieae</taxon>
        <taxon>Medicago</taxon>
    </lineage>
</organism>
<dbReference type="PANTHER" id="PTHR48010:SF64">
    <property type="entry name" value="PROTEIN KINASE DOMAIN-CONTAINING PROTEIN"/>
    <property type="match status" value="1"/>
</dbReference>
<reference evidence="16" key="3">
    <citation type="submission" date="2015-04" db="UniProtKB">
        <authorList>
            <consortium name="EnsemblPlants"/>
        </authorList>
    </citation>
    <scope>IDENTIFICATION</scope>
    <source>
        <strain evidence="16">cv. Jemalong A17</strain>
    </source>
</reference>
<dbReference type="InterPro" id="IPR013210">
    <property type="entry name" value="LRR_N_plant-typ"/>
</dbReference>
<dbReference type="SUPFAM" id="SSF56112">
    <property type="entry name" value="Protein kinase-like (PK-like)"/>
    <property type="match status" value="1"/>
</dbReference>
<dbReference type="AlphaFoldDB" id="A0A072U0K0"/>
<dbReference type="EMBL" id="PSQE01000007">
    <property type="protein sequence ID" value="RHN46713.1"/>
    <property type="molecule type" value="Genomic_DNA"/>
</dbReference>
<protein>
    <submittedName>
        <fullName evidence="14">LRR receptor-like kinase</fullName>
    </submittedName>
</protein>
<dbReference type="PROSITE" id="PS50011">
    <property type="entry name" value="PROTEIN_KINASE_DOM"/>
    <property type="match status" value="1"/>
</dbReference>
<feature type="transmembrane region" description="Helical" evidence="11">
    <location>
        <begin position="262"/>
        <end position="284"/>
    </location>
</feature>
<reference evidence="14 17" key="1">
    <citation type="journal article" date="2011" name="Nature">
        <title>The Medicago genome provides insight into the evolution of rhizobial symbioses.</title>
        <authorList>
            <person name="Young N.D."/>
            <person name="Debelle F."/>
            <person name="Oldroyd G.E."/>
            <person name="Geurts R."/>
            <person name="Cannon S.B."/>
            <person name="Udvardi M.K."/>
            <person name="Benedito V.A."/>
            <person name="Mayer K.F."/>
            <person name="Gouzy J."/>
            <person name="Schoof H."/>
            <person name="Van de Peer Y."/>
            <person name="Proost S."/>
            <person name="Cook D.R."/>
            <person name="Meyers B.C."/>
            <person name="Spannagl M."/>
            <person name="Cheung F."/>
            <person name="De Mita S."/>
            <person name="Krishnakumar V."/>
            <person name="Gundlach H."/>
            <person name="Zhou S."/>
            <person name="Mudge J."/>
            <person name="Bharti A.K."/>
            <person name="Murray J.D."/>
            <person name="Naoumkina M.A."/>
            <person name="Rosen B."/>
            <person name="Silverstein K.A."/>
            <person name="Tang H."/>
            <person name="Rombauts S."/>
            <person name="Zhao P.X."/>
            <person name="Zhou P."/>
            <person name="Barbe V."/>
            <person name="Bardou P."/>
            <person name="Bechner M."/>
            <person name="Bellec A."/>
            <person name="Berger A."/>
            <person name="Berges H."/>
            <person name="Bidwell S."/>
            <person name="Bisseling T."/>
            <person name="Choisne N."/>
            <person name="Couloux A."/>
            <person name="Denny R."/>
            <person name="Deshpande S."/>
            <person name="Dai X."/>
            <person name="Doyle J.J."/>
            <person name="Dudez A.M."/>
            <person name="Farmer A.D."/>
            <person name="Fouteau S."/>
            <person name="Franken C."/>
            <person name="Gibelin C."/>
            <person name="Gish J."/>
            <person name="Goldstein S."/>
            <person name="Gonzalez A.J."/>
            <person name="Green P.J."/>
            <person name="Hallab A."/>
            <person name="Hartog M."/>
            <person name="Hua A."/>
            <person name="Humphray S.J."/>
            <person name="Jeong D.H."/>
            <person name="Jing Y."/>
            <person name="Jocker A."/>
            <person name="Kenton S.M."/>
            <person name="Kim D.J."/>
            <person name="Klee K."/>
            <person name="Lai H."/>
            <person name="Lang C."/>
            <person name="Lin S."/>
            <person name="Macmil S.L."/>
            <person name="Magdelenat G."/>
            <person name="Matthews L."/>
            <person name="McCorrison J."/>
            <person name="Monaghan E.L."/>
            <person name="Mun J.H."/>
            <person name="Najar F.Z."/>
            <person name="Nicholson C."/>
            <person name="Noirot C."/>
            <person name="O'Bleness M."/>
            <person name="Paule C.R."/>
            <person name="Poulain J."/>
            <person name="Prion F."/>
            <person name="Qin B."/>
            <person name="Qu C."/>
            <person name="Retzel E.F."/>
            <person name="Riddle C."/>
            <person name="Sallet E."/>
            <person name="Samain S."/>
            <person name="Samson N."/>
            <person name="Sanders I."/>
            <person name="Saurat O."/>
            <person name="Scarpelli C."/>
            <person name="Schiex T."/>
            <person name="Segurens B."/>
            <person name="Severin A.J."/>
            <person name="Sherrier D.J."/>
            <person name="Shi R."/>
            <person name="Sims S."/>
            <person name="Singer S.R."/>
            <person name="Sinharoy S."/>
            <person name="Sterck L."/>
            <person name="Viollet A."/>
            <person name="Wang B.B."/>
            <person name="Wang K."/>
            <person name="Wang M."/>
            <person name="Wang X."/>
            <person name="Warfsmann J."/>
            <person name="Weissenbach J."/>
            <person name="White D.D."/>
            <person name="White J.D."/>
            <person name="Wiley G.B."/>
            <person name="Wincker P."/>
            <person name="Xing Y."/>
            <person name="Yang L."/>
            <person name="Yao Z."/>
            <person name="Ying F."/>
            <person name="Zhai J."/>
            <person name="Zhou L."/>
            <person name="Zuber A."/>
            <person name="Denarie J."/>
            <person name="Dixon R.A."/>
            <person name="May G.D."/>
            <person name="Schwartz D.C."/>
            <person name="Rogers J."/>
            <person name="Quetier F."/>
            <person name="Town C.D."/>
            <person name="Roe B.A."/>
        </authorList>
    </citation>
    <scope>NUCLEOTIDE SEQUENCE [LARGE SCALE GENOMIC DNA]</scope>
    <source>
        <strain evidence="14">A17</strain>
        <strain evidence="16 17">cv. Jemalong A17</strain>
    </source>
</reference>
<feature type="chain" id="PRO_5014499155" evidence="12">
    <location>
        <begin position="25"/>
        <end position="611"/>
    </location>
</feature>
<evidence type="ECO:0000313" key="14">
    <source>
        <dbReference type="EMBL" id="KEH23299.1"/>
    </source>
</evidence>
<dbReference type="Gene3D" id="3.80.10.10">
    <property type="entry name" value="Ribonuclease Inhibitor"/>
    <property type="match status" value="2"/>
</dbReference>
<dbReference type="KEGG" id="mtr:25498860"/>
<feature type="domain" description="Protein kinase" evidence="13">
    <location>
        <begin position="335"/>
        <end position="611"/>
    </location>
</feature>
<evidence type="ECO:0000256" key="8">
    <source>
        <dbReference type="ARBA" id="ARBA00022840"/>
    </source>
</evidence>
<evidence type="ECO:0000256" key="5">
    <source>
        <dbReference type="ARBA" id="ARBA00022729"/>
    </source>
</evidence>
<keyword evidence="14" id="KW-0675">Receptor</keyword>
<evidence type="ECO:0000313" key="16">
    <source>
        <dbReference type="EnsemblPlants" id="KEH23299"/>
    </source>
</evidence>
<dbReference type="EnsemblPlants" id="KEH23299">
    <property type="protein sequence ID" value="KEH23299"/>
    <property type="gene ID" value="MTR_7g073710"/>
</dbReference>
<dbReference type="InterPro" id="IPR011009">
    <property type="entry name" value="Kinase-like_dom_sf"/>
</dbReference>
<dbReference type="Pfam" id="PF00560">
    <property type="entry name" value="LRR_1"/>
    <property type="match status" value="3"/>
</dbReference>
<dbReference type="FunFam" id="3.30.200.20:FF:000307">
    <property type="entry name" value="pollen receptor-like kinase 1"/>
    <property type="match status" value="1"/>
</dbReference>
<dbReference type="PANTHER" id="PTHR48010">
    <property type="entry name" value="OS05G0588300 PROTEIN"/>
    <property type="match status" value="1"/>
</dbReference>
<dbReference type="FunFam" id="1.10.510.10:FF:000095">
    <property type="entry name" value="protein STRUBBELIG-RECEPTOR FAMILY 8"/>
    <property type="match status" value="1"/>
</dbReference>
<dbReference type="Gramene" id="rna41233">
    <property type="protein sequence ID" value="RHN46713.1"/>
    <property type="gene ID" value="gene41233"/>
</dbReference>
<evidence type="ECO:0000256" key="6">
    <source>
        <dbReference type="ARBA" id="ARBA00022737"/>
    </source>
</evidence>
<sequence>MMPQFFFVTIQIFLLLLVFPQTKSDLNSEKQALLDFITALHHGGKLNWSSNTSLCTSWVGVECNPNGSHVHSVRLPGVGLRGSLPENTIGKLHGLTSLSLRSNSLFGNLPSDIFFIPSLRFIYLQHNNFSGHIPNYLPPHLLFLDLSYNSFTGKIPSIIQNLTYLLGLNLQNNSLIGPIPYVVDLPNLKNLDLSFNYLNGAIPLGLHKFDASSFKGNLGLCGAPLKQCSLASSPTTILSPLIVSQKVPSDTSSKKLSTWEKIVIALGVFAVVLLLVLVAMFCCFKKRVGEQNVALKEKGEKLMEEFGSGVQENRRNRLTFFEGCAYNFDLDDLLRASAEVLGKGSCGTTYKAILEEGTIVVVKRLKEVTVVKKEFEQQMEIVQRLHHHPNVVPPRAYYYSKDEKLVVYDYFTSGSFSKLLHGTGDTGRTQLDWESRLKIMAGAAKGIAHIHSANGRKHVHGNIKSSNVLLTIDLQGCISDFGLTPLTSLCVSPKSPPGYRAPEVNESRKYTQKSDVYSFGVLLLEMLTGKTPVQYSGHDDVVDLPKWVQSVVREEWTAEVFDLDLMRYSNIEEDLVQMLQLAMACVAEMPDTRPSMEEVVRMIEDIRASIY</sequence>
<dbReference type="InterPro" id="IPR050994">
    <property type="entry name" value="At_inactive_RLKs"/>
</dbReference>
<reference evidence="14 17" key="2">
    <citation type="journal article" date="2014" name="BMC Genomics">
        <title>An improved genome release (version Mt4.0) for the model legume Medicago truncatula.</title>
        <authorList>
            <person name="Tang H."/>
            <person name="Krishnakumar V."/>
            <person name="Bidwell S."/>
            <person name="Rosen B."/>
            <person name="Chan A."/>
            <person name="Zhou S."/>
            <person name="Gentzbittel L."/>
            <person name="Childs K.L."/>
            <person name="Yandell M."/>
            <person name="Gundlach H."/>
            <person name="Mayer K.F."/>
            <person name="Schwartz D.C."/>
            <person name="Town C.D."/>
        </authorList>
    </citation>
    <scope>GENOME REANNOTATION</scope>
    <source>
        <strain evidence="14">A17</strain>
        <strain evidence="16 17">cv. Jemalong A17</strain>
    </source>
</reference>
<dbReference type="Gene3D" id="1.10.510.10">
    <property type="entry name" value="Transferase(Phosphotransferase) domain 1"/>
    <property type="match status" value="1"/>
</dbReference>
<feature type="signal peptide" evidence="12">
    <location>
        <begin position="1"/>
        <end position="24"/>
    </location>
</feature>
<dbReference type="InterPro" id="IPR000719">
    <property type="entry name" value="Prot_kinase_dom"/>
</dbReference>
<evidence type="ECO:0000256" key="2">
    <source>
        <dbReference type="ARBA" id="ARBA00022553"/>
    </source>
</evidence>
<dbReference type="InterPro" id="IPR001611">
    <property type="entry name" value="Leu-rich_rpt"/>
</dbReference>
<evidence type="ECO:0000256" key="10">
    <source>
        <dbReference type="ARBA" id="ARBA00023136"/>
    </source>
</evidence>
<dbReference type="HOGENOM" id="CLU_000288_92_6_1"/>
<reference evidence="18" key="4">
    <citation type="journal article" date="2018" name="Nat. Plants">
        <title>Whole-genome landscape of Medicago truncatula symbiotic genes.</title>
        <authorList>
            <person name="Pecrix Y."/>
            <person name="Staton S.E."/>
            <person name="Sallet E."/>
            <person name="Lelandais-Briere C."/>
            <person name="Moreau S."/>
            <person name="Carrere S."/>
            <person name="Blein T."/>
            <person name="Jardinaud M.F."/>
            <person name="Latrasse D."/>
            <person name="Zouine M."/>
            <person name="Zahm M."/>
            <person name="Kreplak J."/>
            <person name="Mayjonade B."/>
            <person name="Satge C."/>
            <person name="Perez M."/>
            <person name="Cauet S."/>
            <person name="Marande W."/>
            <person name="Chantry-Darmon C."/>
            <person name="Lopez-Roques C."/>
            <person name="Bouchez O."/>
            <person name="Berard A."/>
            <person name="Debelle F."/>
            <person name="Munos S."/>
            <person name="Bendahmane A."/>
            <person name="Berges H."/>
            <person name="Niebel A."/>
            <person name="Buitink J."/>
            <person name="Frugier F."/>
            <person name="Benhamed M."/>
            <person name="Crespi M."/>
            <person name="Gouzy J."/>
            <person name="Gamas P."/>
        </authorList>
    </citation>
    <scope>NUCLEOTIDE SEQUENCE [LARGE SCALE GENOMIC DNA]</scope>
    <source>
        <strain evidence="18">cv. Jemalong A17</strain>
    </source>
</reference>
<keyword evidence="3" id="KW-0433">Leucine-rich repeat</keyword>
<gene>
    <name evidence="16" type="primary">25498860</name>
    <name evidence="14" type="ordered locus">MTR_7g073710</name>
    <name evidence="15" type="ORF">MtrunA17_Chr7g0245171</name>
</gene>
<accession>A0A072U0K0</accession>
<dbReference type="SUPFAM" id="SSF52058">
    <property type="entry name" value="L domain-like"/>
    <property type="match status" value="1"/>
</dbReference>
<evidence type="ECO:0000313" key="17">
    <source>
        <dbReference type="Proteomes" id="UP000002051"/>
    </source>
</evidence>
<keyword evidence="17" id="KW-1185">Reference proteome</keyword>
<reference evidence="15" key="5">
    <citation type="journal article" date="2018" name="Nat. Plants">
        <title>Whole-genome landscape of Medicago truncatula symbiotic genes.</title>
        <authorList>
            <person name="Pecrix Y."/>
            <person name="Gamas P."/>
            <person name="Carrere S."/>
        </authorList>
    </citation>
    <scope>NUCLEOTIDE SEQUENCE</scope>
    <source>
        <tissue evidence="15">Leaves</tissue>
    </source>
</reference>
<dbReference type="Proteomes" id="UP000265566">
    <property type="component" value="Chromosome 7"/>
</dbReference>
<dbReference type="Gene3D" id="3.30.200.20">
    <property type="entry name" value="Phosphorylase Kinase, domain 1"/>
    <property type="match status" value="1"/>
</dbReference>
<proteinExistence type="predicted"/>
<evidence type="ECO:0000259" key="13">
    <source>
        <dbReference type="PROSITE" id="PS50011"/>
    </source>
</evidence>
<keyword evidence="8" id="KW-0067">ATP-binding</keyword>
<dbReference type="EMBL" id="CM001223">
    <property type="protein sequence ID" value="KEH23299.1"/>
    <property type="molecule type" value="Genomic_DNA"/>
</dbReference>
<keyword evidence="4 11" id="KW-0812">Transmembrane</keyword>
<evidence type="ECO:0000256" key="3">
    <source>
        <dbReference type="ARBA" id="ARBA00022614"/>
    </source>
</evidence>
<evidence type="ECO:0000256" key="9">
    <source>
        <dbReference type="ARBA" id="ARBA00022989"/>
    </source>
</evidence>
<keyword evidence="7" id="KW-0547">Nucleotide-binding</keyword>
<keyword evidence="9 11" id="KW-1133">Transmembrane helix</keyword>
<dbReference type="Pfam" id="PF08263">
    <property type="entry name" value="LRRNT_2"/>
    <property type="match status" value="1"/>
</dbReference>
<evidence type="ECO:0000256" key="1">
    <source>
        <dbReference type="ARBA" id="ARBA00004370"/>
    </source>
</evidence>
<keyword evidence="10 11" id="KW-0472">Membrane</keyword>
<comment type="subcellular location">
    <subcellularLocation>
        <location evidence="1">Membrane</location>
    </subcellularLocation>
</comment>
<evidence type="ECO:0000256" key="12">
    <source>
        <dbReference type="SAM" id="SignalP"/>
    </source>
</evidence>
<evidence type="ECO:0000256" key="7">
    <source>
        <dbReference type="ARBA" id="ARBA00022741"/>
    </source>
</evidence>
<keyword evidence="15" id="KW-0808">Transferase</keyword>
<dbReference type="FunFam" id="3.80.10.10:FF:000234">
    <property type="entry name" value="Probable inactive receptor kinase RLK902"/>
    <property type="match status" value="1"/>
</dbReference>
<evidence type="ECO:0000256" key="4">
    <source>
        <dbReference type="ARBA" id="ARBA00022692"/>
    </source>
</evidence>
<evidence type="ECO:0000313" key="15">
    <source>
        <dbReference type="EMBL" id="RHN46713.1"/>
    </source>
</evidence>
<name>A0A072U0K0_MEDTR</name>
<dbReference type="Proteomes" id="UP000002051">
    <property type="component" value="Unassembled WGS sequence"/>
</dbReference>
<keyword evidence="14" id="KW-0418">Kinase</keyword>
<dbReference type="InterPro" id="IPR001245">
    <property type="entry name" value="Ser-Thr/Tyr_kinase_cat_dom"/>
</dbReference>
<dbReference type="Pfam" id="PF07714">
    <property type="entry name" value="PK_Tyr_Ser-Thr"/>
    <property type="match status" value="1"/>
</dbReference>
<dbReference type="GO" id="GO:0016020">
    <property type="term" value="C:membrane"/>
    <property type="evidence" value="ECO:0007669"/>
    <property type="project" value="UniProtKB-SubCell"/>
</dbReference>
<dbReference type="InterPro" id="IPR032675">
    <property type="entry name" value="LRR_dom_sf"/>
</dbReference>
<dbReference type="GO" id="GO:0004672">
    <property type="term" value="F:protein kinase activity"/>
    <property type="evidence" value="ECO:0007669"/>
    <property type="project" value="InterPro"/>
</dbReference>
<evidence type="ECO:0000313" key="18">
    <source>
        <dbReference type="Proteomes" id="UP000265566"/>
    </source>
</evidence>
<dbReference type="GO" id="GO:0005524">
    <property type="term" value="F:ATP binding"/>
    <property type="evidence" value="ECO:0007669"/>
    <property type="project" value="UniProtKB-KW"/>
</dbReference>
<evidence type="ECO:0000256" key="11">
    <source>
        <dbReference type="SAM" id="Phobius"/>
    </source>
</evidence>
<keyword evidence="5 12" id="KW-0732">Signal</keyword>